<sequence length="74" mass="8126">MGVGVGELLLPWLKEKKDRRSCFLRATDTAPALLSPGFPSGAECCYCWKARPSGSFGQMHSYIGNWTLVYSIGL</sequence>
<reference evidence="1" key="1">
    <citation type="journal article" date="2021" name="bioRxiv">
        <title>Whole Genome Assembly and Annotation of Northern Wild Rice, Zizania palustris L., Supports a Whole Genome Duplication in the Zizania Genus.</title>
        <authorList>
            <person name="Haas M."/>
            <person name="Kono T."/>
            <person name="Macchietto M."/>
            <person name="Millas R."/>
            <person name="McGilp L."/>
            <person name="Shao M."/>
            <person name="Duquette J."/>
            <person name="Hirsch C.N."/>
            <person name="Kimball J."/>
        </authorList>
    </citation>
    <scope>NUCLEOTIDE SEQUENCE</scope>
    <source>
        <tissue evidence="1">Fresh leaf tissue</tissue>
    </source>
</reference>
<dbReference type="AlphaFoldDB" id="A0A8J5V4S3"/>
<keyword evidence="2" id="KW-1185">Reference proteome</keyword>
<proteinExistence type="predicted"/>
<name>A0A8J5V4S3_ZIZPA</name>
<dbReference type="Proteomes" id="UP000729402">
    <property type="component" value="Unassembled WGS sequence"/>
</dbReference>
<accession>A0A8J5V4S3</accession>
<comment type="caution">
    <text evidence="1">The sequence shown here is derived from an EMBL/GenBank/DDBJ whole genome shotgun (WGS) entry which is preliminary data.</text>
</comment>
<organism evidence="1 2">
    <name type="scientific">Zizania palustris</name>
    <name type="common">Northern wild rice</name>
    <dbReference type="NCBI Taxonomy" id="103762"/>
    <lineage>
        <taxon>Eukaryota</taxon>
        <taxon>Viridiplantae</taxon>
        <taxon>Streptophyta</taxon>
        <taxon>Embryophyta</taxon>
        <taxon>Tracheophyta</taxon>
        <taxon>Spermatophyta</taxon>
        <taxon>Magnoliopsida</taxon>
        <taxon>Liliopsida</taxon>
        <taxon>Poales</taxon>
        <taxon>Poaceae</taxon>
        <taxon>BOP clade</taxon>
        <taxon>Oryzoideae</taxon>
        <taxon>Oryzeae</taxon>
        <taxon>Zizaniinae</taxon>
        <taxon>Zizania</taxon>
    </lineage>
</organism>
<reference evidence="1" key="2">
    <citation type="submission" date="2021-02" db="EMBL/GenBank/DDBJ databases">
        <authorList>
            <person name="Kimball J.A."/>
            <person name="Haas M.W."/>
            <person name="Macchietto M."/>
            <person name="Kono T."/>
            <person name="Duquette J."/>
            <person name="Shao M."/>
        </authorList>
    </citation>
    <scope>NUCLEOTIDE SEQUENCE</scope>
    <source>
        <tissue evidence="1">Fresh leaf tissue</tissue>
    </source>
</reference>
<evidence type="ECO:0000313" key="1">
    <source>
        <dbReference type="EMBL" id="KAG8051150.1"/>
    </source>
</evidence>
<gene>
    <name evidence="1" type="ORF">GUJ93_ZPchr0009g2271</name>
</gene>
<evidence type="ECO:0000313" key="2">
    <source>
        <dbReference type="Proteomes" id="UP000729402"/>
    </source>
</evidence>
<dbReference type="EMBL" id="JAAALK010000289">
    <property type="protein sequence ID" value="KAG8051150.1"/>
    <property type="molecule type" value="Genomic_DNA"/>
</dbReference>
<protein>
    <submittedName>
        <fullName evidence="1">Uncharacterized protein</fullName>
    </submittedName>
</protein>